<dbReference type="RefSeq" id="WP_002650643.1">
    <property type="nucleotide sequence ID" value="NZ_CH672376.1"/>
</dbReference>
<dbReference type="EMBL" id="AANZ01000016">
    <property type="protein sequence ID" value="EAQ79027.1"/>
    <property type="molecule type" value="Genomic_DNA"/>
</dbReference>
<keyword evidence="1" id="KW-1133">Transmembrane helix</keyword>
<keyword evidence="1" id="KW-0812">Transmembrane</keyword>
<evidence type="ECO:0000313" key="2">
    <source>
        <dbReference type="EMBL" id="EAQ79027.1"/>
    </source>
</evidence>
<organism evidence="2 3">
    <name type="scientific">Blastopirellula marina DSM 3645</name>
    <dbReference type="NCBI Taxonomy" id="314230"/>
    <lineage>
        <taxon>Bacteria</taxon>
        <taxon>Pseudomonadati</taxon>
        <taxon>Planctomycetota</taxon>
        <taxon>Planctomycetia</taxon>
        <taxon>Pirellulales</taxon>
        <taxon>Pirellulaceae</taxon>
        <taxon>Blastopirellula</taxon>
    </lineage>
</organism>
<sequence length="179" mass="18998">MSYSLRELMVVVFIAGLGLVALSAGGWLASALMFLAMVLLIGLAIVAFVGDGSERAYAIGVVIPAICYGVLVWSGGERELDPYESRLPSSYLHKPLFQAMVKITWVNVFSGKEIPKPKTPTALSGGFLGAGVSPGAPRESIDRETFMTTGHLLFALALGYAGAKFAVFIHRRSTPPPPA</sequence>
<evidence type="ECO:0000256" key="1">
    <source>
        <dbReference type="SAM" id="Phobius"/>
    </source>
</evidence>
<protein>
    <submittedName>
        <fullName evidence="2">Uncharacterized protein</fullName>
    </submittedName>
</protein>
<reference evidence="2 3" key="1">
    <citation type="submission" date="2006-02" db="EMBL/GenBank/DDBJ databases">
        <authorList>
            <person name="Amann R."/>
            <person name="Ferriera S."/>
            <person name="Johnson J."/>
            <person name="Kravitz S."/>
            <person name="Halpern A."/>
            <person name="Remington K."/>
            <person name="Beeson K."/>
            <person name="Tran B."/>
            <person name="Rogers Y.-H."/>
            <person name="Friedman R."/>
            <person name="Venter J.C."/>
        </authorList>
    </citation>
    <scope>NUCLEOTIDE SEQUENCE [LARGE SCALE GENOMIC DNA]</scope>
    <source>
        <strain evidence="2 3">DSM 3645</strain>
    </source>
</reference>
<feature type="transmembrane region" description="Helical" evidence="1">
    <location>
        <begin position="7"/>
        <end position="25"/>
    </location>
</feature>
<gene>
    <name evidence="2" type="ORF">DSM3645_13725</name>
</gene>
<comment type="caution">
    <text evidence="2">The sequence shown here is derived from an EMBL/GenBank/DDBJ whole genome shotgun (WGS) entry which is preliminary data.</text>
</comment>
<accession>A3ZWQ3</accession>
<dbReference type="HOGENOM" id="CLU_1500732_0_0_0"/>
<dbReference type="Proteomes" id="UP000004358">
    <property type="component" value="Unassembled WGS sequence"/>
</dbReference>
<feature type="transmembrane region" description="Helical" evidence="1">
    <location>
        <begin position="31"/>
        <end position="49"/>
    </location>
</feature>
<feature type="transmembrane region" description="Helical" evidence="1">
    <location>
        <begin position="152"/>
        <end position="169"/>
    </location>
</feature>
<name>A3ZWQ3_9BACT</name>
<dbReference type="AlphaFoldDB" id="A3ZWQ3"/>
<feature type="transmembrane region" description="Helical" evidence="1">
    <location>
        <begin position="56"/>
        <end position="76"/>
    </location>
</feature>
<proteinExistence type="predicted"/>
<evidence type="ECO:0000313" key="3">
    <source>
        <dbReference type="Proteomes" id="UP000004358"/>
    </source>
</evidence>
<keyword evidence="1" id="KW-0472">Membrane</keyword>